<keyword evidence="4" id="KW-1185">Reference proteome</keyword>
<protein>
    <recommendedName>
        <fullName evidence="5">PEP-CTERM protein-sorting domain-containing protein</fullName>
    </recommendedName>
</protein>
<dbReference type="Proteomes" id="UP000316426">
    <property type="component" value="Chromosome"/>
</dbReference>
<evidence type="ECO:0008006" key="5">
    <source>
        <dbReference type="Google" id="ProtNLM"/>
    </source>
</evidence>
<dbReference type="KEGG" id="bmei:Spa11_21690"/>
<dbReference type="AlphaFoldDB" id="A0A518K859"/>
<evidence type="ECO:0000313" key="4">
    <source>
        <dbReference type="Proteomes" id="UP000316426"/>
    </source>
</evidence>
<dbReference type="RefSeq" id="WP_145111882.1">
    <property type="nucleotide sequence ID" value="NZ_CP036349.1"/>
</dbReference>
<evidence type="ECO:0000313" key="3">
    <source>
        <dbReference type="EMBL" id="QDV73970.1"/>
    </source>
</evidence>
<gene>
    <name evidence="3" type="ORF">Spa11_21690</name>
</gene>
<proteinExistence type="predicted"/>
<feature type="chain" id="PRO_5022062954" description="PEP-CTERM protein-sorting domain-containing protein" evidence="2">
    <location>
        <begin position="28"/>
        <end position="309"/>
    </location>
</feature>
<keyword evidence="2" id="KW-0732">Signal</keyword>
<reference evidence="3 4" key="1">
    <citation type="submission" date="2019-02" db="EMBL/GenBank/DDBJ databases">
        <title>Deep-cultivation of Planctomycetes and their phenomic and genomic characterization uncovers novel biology.</title>
        <authorList>
            <person name="Wiegand S."/>
            <person name="Jogler M."/>
            <person name="Boedeker C."/>
            <person name="Pinto D."/>
            <person name="Vollmers J."/>
            <person name="Rivas-Marin E."/>
            <person name="Kohn T."/>
            <person name="Peeters S.H."/>
            <person name="Heuer A."/>
            <person name="Rast P."/>
            <person name="Oberbeckmann S."/>
            <person name="Bunk B."/>
            <person name="Jeske O."/>
            <person name="Meyerdierks A."/>
            <person name="Storesund J.E."/>
            <person name="Kallscheuer N."/>
            <person name="Luecker S."/>
            <person name="Lage O.M."/>
            <person name="Pohl T."/>
            <person name="Merkel B.J."/>
            <person name="Hornburger P."/>
            <person name="Mueller R.-W."/>
            <person name="Bruemmer F."/>
            <person name="Labrenz M."/>
            <person name="Spormann A.M."/>
            <person name="Op den Camp H."/>
            <person name="Overmann J."/>
            <person name="Amann R."/>
            <person name="Jetten M.S.M."/>
            <person name="Mascher T."/>
            <person name="Medema M.H."/>
            <person name="Devos D.P."/>
            <person name="Kaster A.-K."/>
            <person name="Ovreas L."/>
            <person name="Rohde M."/>
            <person name="Galperin M.Y."/>
            <person name="Jogler C."/>
        </authorList>
    </citation>
    <scope>NUCLEOTIDE SEQUENCE [LARGE SCALE GENOMIC DNA]</scope>
    <source>
        <strain evidence="3 4">Spa11</strain>
    </source>
</reference>
<accession>A0A518K859</accession>
<evidence type="ECO:0000256" key="2">
    <source>
        <dbReference type="SAM" id="SignalP"/>
    </source>
</evidence>
<sequence length="309" mass="31860" precursor="true">MMTRNALRRLGATLALGVVAHGATAHADVLFADNFDRTNSRNIDASLDGIIDNTGSALPVDGVYSTPWIDPTNDPGPQDGNAANGGGSQVLDNQLQLAVGAGTSNAFVNHNFINPEILAAGGFTVSLDVLGYAGTSEGQGGAFAIGMSQAEAAAANDGFTGAPNNVKFTNAFPQVFANTKSDFWIGLRGDANQELAWGHGPVGIGDLGTGFFVSDVDAKTGTIAVTFLVSSFDSGSSVDYQVFYNGTSQGTGSFNWSESNANYIGIDSRDGTAVVFDNFVISTIPEPTTLASVAVICLFAAARRARQAA</sequence>
<feature type="region of interest" description="Disordered" evidence="1">
    <location>
        <begin position="62"/>
        <end position="87"/>
    </location>
</feature>
<feature type="signal peptide" evidence="2">
    <location>
        <begin position="1"/>
        <end position="27"/>
    </location>
</feature>
<dbReference type="EMBL" id="CP036349">
    <property type="protein sequence ID" value="QDV73970.1"/>
    <property type="molecule type" value="Genomic_DNA"/>
</dbReference>
<organism evidence="3 4">
    <name type="scientific">Botrimarina mediterranea</name>
    <dbReference type="NCBI Taxonomy" id="2528022"/>
    <lineage>
        <taxon>Bacteria</taxon>
        <taxon>Pseudomonadati</taxon>
        <taxon>Planctomycetota</taxon>
        <taxon>Planctomycetia</taxon>
        <taxon>Pirellulales</taxon>
        <taxon>Lacipirellulaceae</taxon>
        <taxon>Botrimarina</taxon>
    </lineage>
</organism>
<evidence type="ECO:0000256" key="1">
    <source>
        <dbReference type="SAM" id="MobiDB-lite"/>
    </source>
</evidence>
<name>A0A518K859_9BACT</name>